<feature type="chain" id="PRO_5046781579" evidence="5">
    <location>
        <begin position="22"/>
        <end position="601"/>
    </location>
</feature>
<dbReference type="Gene3D" id="3.40.50.1820">
    <property type="entry name" value="alpha/beta hydrolase"/>
    <property type="match status" value="1"/>
</dbReference>
<proteinExistence type="inferred from homology"/>
<dbReference type="RefSeq" id="WP_194866204.1">
    <property type="nucleotide sequence ID" value="NZ_ARXX01000079.1"/>
</dbReference>
<evidence type="ECO:0000313" key="7">
    <source>
        <dbReference type="EMBL" id="MBF5058173.1"/>
    </source>
</evidence>
<dbReference type="InterPro" id="IPR013595">
    <property type="entry name" value="Pept_S33_TAP-like_C"/>
</dbReference>
<keyword evidence="2 5" id="KW-0732">Signal</keyword>
<evidence type="ECO:0000259" key="6">
    <source>
        <dbReference type="Pfam" id="PF08386"/>
    </source>
</evidence>
<comment type="caution">
    <text evidence="7">The sequence shown here is derived from an EMBL/GenBank/DDBJ whole genome shotgun (WGS) entry which is preliminary data.</text>
</comment>
<dbReference type="SUPFAM" id="SSF53474">
    <property type="entry name" value="alpha/beta-Hydrolases"/>
    <property type="match status" value="1"/>
</dbReference>
<evidence type="ECO:0000256" key="4">
    <source>
        <dbReference type="SAM" id="MobiDB-lite"/>
    </source>
</evidence>
<evidence type="ECO:0000256" key="1">
    <source>
        <dbReference type="ARBA" id="ARBA00010088"/>
    </source>
</evidence>
<feature type="domain" description="Peptidase S33 tripeptidyl aminopeptidase-like C-terminal" evidence="6">
    <location>
        <begin position="450"/>
        <end position="541"/>
    </location>
</feature>
<feature type="region of interest" description="Disordered" evidence="4">
    <location>
        <begin position="539"/>
        <end position="580"/>
    </location>
</feature>
<gene>
    <name evidence="7" type="ORF">Y5W_03467</name>
</gene>
<comment type="similarity">
    <text evidence="1">Belongs to the peptidase S33 family.</text>
</comment>
<evidence type="ECO:0000256" key="3">
    <source>
        <dbReference type="ARBA" id="ARBA00022801"/>
    </source>
</evidence>
<name>A0ABS0AVJ9_9GAMM</name>
<reference evidence="7 8" key="1">
    <citation type="submission" date="2012-09" db="EMBL/GenBank/DDBJ databases">
        <title>Genome Sequence of alkane-degrading Bacterium Alcanivorax sp. 521-1.</title>
        <authorList>
            <person name="Lai Q."/>
            <person name="Shao Z."/>
        </authorList>
    </citation>
    <scope>NUCLEOTIDE SEQUENCE [LARGE SCALE GENOMIC DNA]</scope>
    <source>
        <strain evidence="7 8">521-1</strain>
    </source>
</reference>
<dbReference type="EMBL" id="ARXX01000079">
    <property type="protein sequence ID" value="MBF5058173.1"/>
    <property type="molecule type" value="Genomic_DNA"/>
</dbReference>
<evidence type="ECO:0000256" key="2">
    <source>
        <dbReference type="ARBA" id="ARBA00022729"/>
    </source>
</evidence>
<keyword evidence="8" id="KW-1185">Reference proteome</keyword>
<dbReference type="PANTHER" id="PTHR43248">
    <property type="entry name" value="2-SUCCINYL-6-HYDROXY-2,4-CYCLOHEXADIENE-1-CARBOXYLATE SYNTHASE"/>
    <property type="match status" value="1"/>
</dbReference>
<dbReference type="Proteomes" id="UP000662703">
    <property type="component" value="Unassembled WGS sequence"/>
</dbReference>
<evidence type="ECO:0000313" key="8">
    <source>
        <dbReference type="Proteomes" id="UP000662703"/>
    </source>
</evidence>
<accession>A0ABS0AVJ9</accession>
<protein>
    <submittedName>
        <fullName evidence="7">TAP domain-containing protein</fullName>
    </submittedName>
</protein>
<organism evidence="7 8">
    <name type="scientific">Alloalcanivorax profundimaris</name>
    <dbReference type="NCBI Taxonomy" id="2735259"/>
    <lineage>
        <taxon>Bacteria</taxon>
        <taxon>Pseudomonadati</taxon>
        <taxon>Pseudomonadota</taxon>
        <taxon>Gammaproteobacteria</taxon>
        <taxon>Oceanospirillales</taxon>
        <taxon>Alcanivoracaceae</taxon>
        <taxon>Alloalcanivorax</taxon>
    </lineage>
</organism>
<keyword evidence="3" id="KW-0378">Hydrolase</keyword>
<evidence type="ECO:0000256" key="5">
    <source>
        <dbReference type="SAM" id="SignalP"/>
    </source>
</evidence>
<feature type="signal peptide" evidence="5">
    <location>
        <begin position="1"/>
        <end position="21"/>
    </location>
</feature>
<sequence length="601" mass="65765">MSVLYPARRLLVACLCILIVACGGDSNDSVAPADPLAGYRSQTVEWRQCDPAVLGEEREWAEILKGRVSCADIRVPMDYGAPGGDDLSVAMMRVSAEQPERKLGSLFFNPGGPGGDGLSMAAYFGELWGNADPDDTLGRHYKALSRRYDLIGFSPRGTGASSALICQSNELAPQPAFHGDRSPDNVDALLSYSELEARTCRKNPMAPYINTEQTVRDLDLMRHLVGEERLDYIGFSYGTWLGAWYAARFPDHVGRMLLDSNVNFTGDFSDASAGQIRALQRVLDGIVAPYAARHPDRYALGTSVDAIRDLFGRLPDPMKQLVSDSIPLNSRDAVEDALYMLKGASEVGDLVQANPDADEARIHELIDQDDYATDPEVNDTLTKAIHAVASEYFKEQAAQPEPIRIGRQDATYTAVVCNDVPVNPARDYWVQLGDDYAVEYPLNGGSITGQPCLFWGGANVEKPSIEAVVRAGTVLMVQSEYDALTITEGAMEMFDRLPTARLVFVDDEYSHGIFPYGTECVDSAVAEYFIEGAVPPRRTDCDGKPLPGDSSTHDARARSLTRGAEAARPSPYSDPERADAIRERIGDIIGNQGRRLGRYQR</sequence>
<dbReference type="InterPro" id="IPR051601">
    <property type="entry name" value="Serine_prot/Carboxylest_S33"/>
</dbReference>
<dbReference type="InterPro" id="IPR029058">
    <property type="entry name" value="AB_hydrolase_fold"/>
</dbReference>
<dbReference type="PANTHER" id="PTHR43248:SF29">
    <property type="entry name" value="TRIPEPTIDYL AMINOPEPTIDASE"/>
    <property type="match status" value="1"/>
</dbReference>
<dbReference type="Pfam" id="PF08386">
    <property type="entry name" value="Abhydrolase_4"/>
    <property type="match status" value="1"/>
</dbReference>